<dbReference type="InterPro" id="IPR004158">
    <property type="entry name" value="DUF247_pln"/>
</dbReference>
<comment type="caution">
    <text evidence="2">The sequence shown here is derived from an EMBL/GenBank/DDBJ whole genome shotgun (WGS) entry which is preliminary data.</text>
</comment>
<evidence type="ECO:0000313" key="2">
    <source>
        <dbReference type="EMBL" id="MED6164080.1"/>
    </source>
</evidence>
<evidence type="ECO:0000313" key="3">
    <source>
        <dbReference type="Proteomes" id="UP001341840"/>
    </source>
</evidence>
<keyword evidence="1" id="KW-1133">Transmembrane helix</keyword>
<name>A0ABU6UU71_9FABA</name>
<organism evidence="2 3">
    <name type="scientific">Stylosanthes scabra</name>
    <dbReference type="NCBI Taxonomy" id="79078"/>
    <lineage>
        <taxon>Eukaryota</taxon>
        <taxon>Viridiplantae</taxon>
        <taxon>Streptophyta</taxon>
        <taxon>Embryophyta</taxon>
        <taxon>Tracheophyta</taxon>
        <taxon>Spermatophyta</taxon>
        <taxon>Magnoliopsida</taxon>
        <taxon>eudicotyledons</taxon>
        <taxon>Gunneridae</taxon>
        <taxon>Pentapetalae</taxon>
        <taxon>rosids</taxon>
        <taxon>fabids</taxon>
        <taxon>Fabales</taxon>
        <taxon>Fabaceae</taxon>
        <taxon>Papilionoideae</taxon>
        <taxon>50 kb inversion clade</taxon>
        <taxon>dalbergioids sensu lato</taxon>
        <taxon>Dalbergieae</taxon>
        <taxon>Pterocarpus clade</taxon>
        <taxon>Stylosanthes</taxon>
    </lineage>
</organism>
<keyword evidence="3" id="KW-1185">Reference proteome</keyword>
<keyword evidence="1" id="KW-0472">Membrane</keyword>
<dbReference type="Pfam" id="PF03140">
    <property type="entry name" value="DUF247"/>
    <property type="match status" value="1"/>
</dbReference>
<dbReference type="PANTHER" id="PTHR31170:SF23">
    <property type="match status" value="1"/>
</dbReference>
<dbReference type="PANTHER" id="PTHR31170">
    <property type="entry name" value="BNAC04G53230D PROTEIN"/>
    <property type="match status" value="1"/>
</dbReference>
<evidence type="ECO:0000256" key="1">
    <source>
        <dbReference type="SAM" id="Phobius"/>
    </source>
</evidence>
<gene>
    <name evidence="2" type="ORF">PIB30_086277</name>
</gene>
<keyword evidence="1" id="KW-0812">Transmembrane</keyword>
<feature type="transmembrane region" description="Helical" evidence="1">
    <location>
        <begin position="401"/>
        <end position="422"/>
    </location>
</feature>
<dbReference type="EMBL" id="JASCZI010122301">
    <property type="protein sequence ID" value="MED6164080.1"/>
    <property type="molecule type" value="Genomic_DNA"/>
</dbReference>
<reference evidence="2 3" key="1">
    <citation type="journal article" date="2023" name="Plants (Basel)">
        <title>Bridging the Gap: Combining Genomics and Transcriptomics Approaches to Understand Stylosanthes scabra, an Orphan Legume from the Brazilian Caatinga.</title>
        <authorList>
            <person name="Ferreira-Neto J.R.C."/>
            <person name="da Silva M.D."/>
            <person name="Binneck E."/>
            <person name="de Melo N.F."/>
            <person name="da Silva R.H."/>
            <person name="de Melo A.L.T.M."/>
            <person name="Pandolfi V."/>
            <person name="Bustamante F.O."/>
            <person name="Brasileiro-Vidal A.C."/>
            <person name="Benko-Iseppon A.M."/>
        </authorList>
    </citation>
    <scope>NUCLEOTIDE SEQUENCE [LARGE SCALE GENOMIC DNA]</scope>
    <source>
        <tissue evidence="2">Leaves</tissue>
    </source>
</reference>
<dbReference type="Proteomes" id="UP001341840">
    <property type="component" value="Unassembled WGS sequence"/>
</dbReference>
<accession>A0ABU6UU71</accession>
<sequence length="425" mass="49015">MENEDHVAIDFEAMLEKAQPLFSTKSCCIYKVPHPIRQSNEDAYTPMVVSIGPLHHGNPRLLNMERQKQVYCKHFIKRTWASLSDLMSCVRELEPKIRECYSEKIDLTEDEFMKMILVDCAFVIELFLRYSYNSTTEDDVILSKSWMWTLVNDDLKLLENQVPIFVFEKLYNLAFPSGLSKAGRLCSFMWLAITYFSYYNKQRVLPPAASSIAHFTDLLRYFYLPPSHRRPSRNYKPQLAVLGHSASELVEAGVKFLENKPWHGGIFLLDLEFEHSILKIPHLLVEDNTELLLRNIVALEQCHYPEEHYIIDYVRFLAQLINSNKDADVLIKAGIFDSMVSGNETSVAKLFSDVWKNVIVSGVNVDYLRICNDLNAYYKHPCNTKMATLRRDYFTTPWKTAASIAGIVLVVLTVIQTVCSIVQLK</sequence>
<protein>
    <submittedName>
        <fullName evidence="2">Uncharacterized protein</fullName>
    </submittedName>
</protein>
<proteinExistence type="predicted"/>